<reference evidence="3 4" key="1">
    <citation type="submission" date="2021-04" db="EMBL/GenBank/DDBJ databases">
        <authorList>
            <person name="Ivanova A."/>
        </authorList>
    </citation>
    <scope>NUCLEOTIDE SEQUENCE [LARGE SCALE GENOMIC DNA]</scope>
    <source>
        <strain evidence="3 4">G18</strain>
    </source>
</reference>
<organism evidence="3 4">
    <name type="scientific">Gemmata palustris</name>
    <dbReference type="NCBI Taxonomy" id="2822762"/>
    <lineage>
        <taxon>Bacteria</taxon>
        <taxon>Pseudomonadati</taxon>
        <taxon>Planctomycetota</taxon>
        <taxon>Planctomycetia</taxon>
        <taxon>Gemmatales</taxon>
        <taxon>Gemmataceae</taxon>
        <taxon>Gemmata</taxon>
    </lineage>
</organism>
<proteinExistence type="predicted"/>
<comment type="caution">
    <text evidence="3">The sequence shown here is derived from an EMBL/GenBank/DDBJ whole genome shotgun (WGS) entry which is preliminary data.</text>
</comment>
<dbReference type="InterPro" id="IPR011010">
    <property type="entry name" value="DNA_brk_join_enz"/>
</dbReference>
<accession>A0ABS5C1U3</accession>
<evidence type="ECO:0000313" key="3">
    <source>
        <dbReference type="EMBL" id="MBP3959950.1"/>
    </source>
</evidence>
<dbReference type="Gene3D" id="1.10.443.10">
    <property type="entry name" value="Intergrase catalytic core"/>
    <property type="match status" value="1"/>
</dbReference>
<gene>
    <name evidence="3" type="ORF">J8F10_32305</name>
</gene>
<name>A0ABS5C1U3_9BACT</name>
<dbReference type="EMBL" id="JAGKQQ010000001">
    <property type="protein sequence ID" value="MBP3959950.1"/>
    <property type="molecule type" value="Genomic_DNA"/>
</dbReference>
<dbReference type="Pfam" id="PF00589">
    <property type="entry name" value="Phage_integrase"/>
    <property type="match status" value="1"/>
</dbReference>
<dbReference type="PROSITE" id="PS51898">
    <property type="entry name" value="TYR_RECOMBINASE"/>
    <property type="match status" value="1"/>
</dbReference>
<dbReference type="Proteomes" id="UP000676565">
    <property type="component" value="Unassembled WGS sequence"/>
</dbReference>
<evidence type="ECO:0000313" key="4">
    <source>
        <dbReference type="Proteomes" id="UP000676565"/>
    </source>
</evidence>
<keyword evidence="1" id="KW-0233">DNA recombination</keyword>
<sequence>MAGAPIGRRSHGKHYWQSNFIKRVFNPIKRKAAQGWATPYTFCHTMATLLLQAGVPVKVVSERLGHEDVMTTLRTYAHVMPNDQGRAADTMQALMRAAKKP</sequence>
<keyword evidence="4" id="KW-1185">Reference proteome</keyword>
<dbReference type="SUPFAM" id="SSF56349">
    <property type="entry name" value="DNA breaking-rejoining enzymes"/>
    <property type="match status" value="1"/>
</dbReference>
<evidence type="ECO:0000259" key="2">
    <source>
        <dbReference type="PROSITE" id="PS51898"/>
    </source>
</evidence>
<evidence type="ECO:0000256" key="1">
    <source>
        <dbReference type="ARBA" id="ARBA00023172"/>
    </source>
</evidence>
<feature type="domain" description="Tyr recombinase" evidence="2">
    <location>
        <begin position="1"/>
        <end position="89"/>
    </location>
</feature>
<dbReference type="InterPro" id="IPR002104">
    <property type="entry name" value="Integrase_catalytic"/>
</dbReference>
<protein>
    <submittedName>
        <fullName evidence="3">Tyrosine-type recombinase/integrase</fullName>
    </submittedName>
</protein>
<dbReference type="InterPro" id="IPR013762">
    <property type="entry name" value="Integrase-like_cat_sf"/>
</dbReference>
<dbReference type="RefSeq" id="WP_210660870.1">
    <property type="nucleotide sequence ID" value="NZ_JAGKQQ010000001.1"/>
</dbReference>